<name>A0A0G4I461_9ALVE</name>
<feature type="compositionally biased region" description="Low complexity" evidence="1">
    <location>
        <begin position="231"/>
        <end position="240"/>
    </location>
</feature>
<protein>
    <submittedName>
        <fullName evidence="2">Uncharacterized protein</fullName>
    </submittedName>
</protein>
<proteinExistence type="predicted"/>
<dbReference type="PhylomeDB" id="A0A0G4I461"/>
<feature type="region of interest" description="Disordered" evidence="1">
    <location>
        <begin position="204"/>
        <end position="250"/>
    </location>
</feature>
<evidence type="ECO:0000313" key="2">
    <source>
        <dbReference type="EMBL" id="CEM51670.1"/>
    </source>
</evidence>
<organism evidence="2">
    <name type="scientific">Chromera velia CCMP2878</name>
    <dbReference type="NCBI Taxonomy" id="1169474"/>
    <lineage>
        <taxon>Eukaryota</taxon>
        <taxon>Sar</taxon>
        <taxon>Alveolata</taxon>
        <taxon>Colpodellida</taxon>
        <taxon>Chromeraceae</taxon>
        <taxon>Chromera</taxon>
    </lineage>
</organism>
<dbReference type="EMBL" id="CDMZ01005019">
    <property type="protein sequence ID" value="CEM51670.1"/>
    <property type="molecule type" value="Genomic_DNA"/>
</dbReference>
<accession>A0A0G4I461</accession>
<dbReference type="AlphaFoldDB" id="A0A0G4I461"/>
<dbReference type="VEuPathDB" id="CryptoDB:Cvel_10779"/>
<gene>
    <name evidence="2" type="ORF">Cvel_10779</name>
</gene>
<sequence length="275" mass="30689">MGPKKDAPHGCVAIKGMEAKTVGVFGLMDDADIIKWVQQYADALAILDDSDKWCGDLTLTNRNKVGVNVKHYIARTEVEVLEKVVERVPHLSSEVSEQLQIFHRHVVDYVSPPDAEWMKRYLQRTDVLRMGKARIMDIRELLSCREKERITGPQLKSLNEQILCLQTLKEPSPLSLSRLVMFSLGRELHGGALTEAKVKMEEETGAIPDTSRQMAVPVSSEQRPASAERISSSSTSSNSSRGVQVVGVRPEPALVEKKRKQYEDLVVEISGLNVD</sequence>
<evidence type="ECO:0000256" key="1">
    <source>
        <dbReference type="SAM" id="MobiDB-lite"/>
    </source>
</evidence>
<reference evidence="2" key="1">
    <citation type="submission" date="2014-11" db="EMBL/GenBank/DDBJ databases">
        <authorList>
            <person name="Otto D Thomas"/>
            <person name="Naeem Raeece"/>
        </authorList>
    </citation>
    <scope>NUCLEOTIDE SEQUENCE</scope>
</reference>